<comment type="caution">
    <text evidence="4">The sequence shown here is derived from an EMBL/GenBank/DDBJ whole genome shotgun (WGS) entry which is preliminary data.</text>
</comment>
<dbReference type="EMBL" id="JABEVX010000003">
    <property type="protein sequence ID" value="NNT72131.1"/>
    <property type="molecule type" value="Genomic_DNA"/>
</dbReference>
<keyword evidence="2 4" id="KW-0808">Transferase</keyword>
<dbReference type="InterPro" id="IPR029063">
    <property type="entry name" value="SAM-dependent_MTases_sf"/>
</dbReference>
<keyword evidence="5" id="KW-1185">Reference proteome</keyword>
<protein>
    <submittedName>
        <fullName evidence="4">Class I SAM-dependent methyltransferase</fullName>
    </submittedName>
</protein>
<dbReference type="Proteomes" id="UP000536509">
    <property type="component" value="Unassembled WGS sequence"/>
</dbReference>
<organism evidence="4 5">
    <name type="scientific">Flavobacterium rivulicola</name>
    <dbReference type="NCBI Taxonomy" id="2732161"/>
    <lineage>
        <taxon>Bacteria</taxon>
        <taxon>Pseudomonadati</taxon>
        <taxon>Bacteroidota</taxon>
        <taxon>Flavobacteriia</taxon>
        <taxon>Flavobacteriales</taxon>
        <taxon>Flavobacteriaceae</taxon>
        <taxon>Flavobacterium</taxon>
    </lineage>
</organism>
<gene>
    <name evidence="4" type="ORF">HKT18_07895</name>
</gene>
<evidence type="ECO:0000256" key="1">
    <source>
        <dbReference type="ARBA" id="ARBA00022603"/>
    </source>
</evidence>
<dbReference type="InterPro" id="IPR041698">
    <property type="entry name" value="Methyltransf_25"/>
</dbReference>
<dbReference type="PANTHER" id="PTHR43861:SF1">
    <property type="entry name" value="TRANS-ACONITATE 2-METHYLTRANSFERASE"/>
    <property type="match status" value="1"/>
</dbReference>
<evidence type="ECO:0000313" key="5">
    <source>
        <dbReference type="Proteomes" id="UP000536509"/>
    </source>
</evidence>
<dbReference type="AlphaFoldDB" id="A0A7Y3R975"/>
<evidence type="ECO:0000259" key="3">
    <source>
        <dbReference type="Pfam" id="PF13649"/>
    </source>
</evidence>
<sequence>MDKYKETFDTWNNIAEIYQEKFMDLDLYNDTYNFICNSIDKPKAKLLEIGCGPGNITKYLLSCRPDFDIFGIDVAPTMVELAQQNNPTARFEVMDCRQINKIDTAFDGIIGGFCLPYLSQMEAKELIADAYDLLNENGLLYLSFVEGEPEKSEFKKGSGGRVYFNYHKLDEIQTQLNHFKFGELKTFKVKYKISENQFDIHTILTAKKNTL</sequence>
<dbReference type="GO" id="GO:0008168">
    <property type="term" value="F:methyltransferase activity"/>
    <property type="evidence" value="ECO:0007669"/>
    <property type="project" value="UniProtKB-KW"/>
</dbReference>
<evidence type="ECO:0000313" key="4">
    <source>
        <dbReference type="EMBL" id="NNT72131.1"/>
    </source>
</evidence>
<feature type="domain" description="Methyltransferase" evidence="3">
    <location>
        <begin position="47"/>
        <end position="138"/>
    </location>
</feature>
<dbReference type="CDD" id="cd02440">
    <property type="entry name" value="AdoMet_MTases"/>
    <property type="match status" value="1"/>
</dbReference>
<dbReference type="GO" id="GO:0032259">
    <property type="term" value="P:methylation"/>
    <property type="evidence" value="ECO:0007669"/>
    <property type="project" value="UniProtKB-KW"/>
</dbReference>
<dbReference type="Gene3D" id="3.40.50.150">
    <property type="entry name" value="Vaccinia Virus protein VP39"/>
    <property type="match status" value="1"/>
</dbReference>
<dbReference type="RefSeq" id="WP_171222305.1">
    <property type="nucleotide sequence ID" value="NZ_CP121446.1"/>
</dbReference>
<name>A0A7Y3R975_9FLAO</name>
<dbReference type="SUPFAM" id="SSF53335">
    <property type="entry name" value="S-adenosyl-L-methionine-dependent methyltransferases"/>
    <property type="match status" value="1"/>
</dbReference>
<keyword evidence="1 4" id="KW-0489">Methyltransferase</keyword>
<reference evidence="4 5" key="1">
    <citation type="submission" date="2020-05" db="EMBL/GenBank/DDBJ databases">
        <title>Draft genome of Flavobacterium sp. IMCC34852.</title>
        <authorList>
            <person name="Song J."/>
            <person name="Cho J.-C."/>
        </authorList>
    </citation>
    <scope>NUCLEOTIDE SEQUENCE [LARGE SCALE GENOMIC DNA]</scope>
    <source>
        <strain evidence="4 5">IMCC34852</strain>
    </source>
</reference>
<evidence type="ECO:0000256" key="2">
    <source>
        <dbReference type="ARBA" id="ARBA00022679"/>
    </source>
</evidence>
<accession>A0A7Y3R975</accession>
<proteinExistence type="predicted"/>
<dbReference type="PANTHER" id="PTHR43861">
    <property type="entry name" value="TRANS-ACONITATE 2-METHYLTRANSFERASE-RELATED"/>
    <property type="match status" value="1"/>
</dbReference>
<dbReference type="Pfam" id="PF13649">
    <property type="entry name" value="Methyltransf_25"/>
    <property type="match status" value="1"/>
</dbReference>